<organism evidence="9 10">
    <name type="scientific">Victivallis vadensis</name>
    <dbReference type="NCBI Taxonomy" id="172901"/>
    <lineage>
        <taxon>Bacteria</taxon>
        <taxon>Pseudomonadati</taxon>
        <taxon>Lentisphaerota</taxon>
        <taxon>Lentisphaeria</taxon>
        <taxon>Victivallales</taxon>
        <taxon>Victivallaceae</taxon>
        <taxon>Victivallis</taxon>
    </lineage>
</organism>
<feature type="binding site" evidence="6 7">
    <location>
        <position position="123"/>
    </location>
    <ligand>
        <name>S-adenosyl-L-methionine</name>
        <dbReference type="ChEBI" id="CHEBI:59789"/>
    </ligand>
</feature>
<keyword evidence="5 6" id="KW-0819">tRNA processing</keyword>
<dbReference type="OrthoDB" id="9789043at2"/>
<feature type="binding site" evidence="6 7">
    <location>
        <position position="102"/>
    </location>
    <ligand>
        <name>S-adenosyl-L-methionine</name>
        <dbReference type="ChEBI" id="CHEBI:59789"/>
    </ligand>
</feature>
<sequence length="157" mass="18315">MLPFNIVLVAPEIPQNTGTIGRLCVSTETRLHLVRPLGFSLEDKYVKRAGMDYWPHLDLTIYENWEEFLKKNPEANLLFISTKGETCFWDAQYRPGDYLVFGRESSGLPPEFYDRYRSRLYRIPMNGRFHRSLNLANAASIVLYEALRVNREGVFHP</sequence>
<evidence type="ECO:0000256" key="2">
    <source>
        <dbReference type="ARBA" id="ARBA00022603"/>
    </source>
</evidence>
<dbReference type="GO" id="GO:0005737">
    <property type="term" value="C:cytoplasm"/>
    <property type="evidence" value="ECO:0007669"/>
    <property type="project" value="UniProtKB-SubCell"/>
</dbReference>
<dbReference type="HAMAP" id="MF_01885">
    <property type="entry name" value="tRNA_methyltr_TrmL"/>
    <property type="match status" value="1"/>
</dbReference>
<dbReference type="Pfam" id="PF00588">
    <property type="entry name" value="SpoU_methylase"/>
    <property type="match status" value="1"/>
</dbReference>
<dbReference type="GO" id="GO:0141098">
    <property type="term" value="F:tRNA (cytidine(34)-2'-O)-methyltransferase activity"/>
    <property type="evidence" value="ECO:0007669"/>
    <property type="project" value="RHEA"/>
</dbReference>
<dbReference type="EMBL" id="QEKH01000003">
    <property type="protein sequence ID" value="PVY45177.1"/>
    <property type="molecule type" value="Genomic_DNA"/>
</dbReference>
<dbReference type="AlphaFoldDB" id="A0A2U1B9I0"/>
<evidence type="ECO:0000259" key="8">
    <source>
        <dbReference type="Pfam" id="PF00588"/>
    </source>
</evidence>
<dbReference type="GO" id="GO:0003723">
    <property type="term" value="F:RNA binding"/>
    <property type="evidence" value="ECO:0007669"/>
    <property type="project" value="InterPro"/>
</dbReference>
<evidence type="ECO:0000256" key="3">
    <source>
        <dbReference type="ARBA" id="ARBA00022679"/>
    </source>
</evidence>
<dbReference type="PANTHER" id="PTHR42971:SF1">
    <property type="entry name" value="TRNA (CYTIDINE(34)-2'-O)-METHYLTRANSFERASE"/>
    <property type="match status" value="1"/>
</dbReference>
<comment type="caution">
    <text evidence="9">The sequence shown here is derived from an EMBL/GenBank/DDBJ whole genome shotgun (WGS) entry which is preliminary data.</text>
</comment>
<keyword evidence="1 6" id="KW-0963">Cytoplasm</keyword>
<keyword evidence="10" id="KW-1185">Reference proteome</keyword>
<evidence type="ECO:0000256" key="4">
    <source>
        <dbReference type="ARBA" id="ARBA00022691"/>
    </source>
</evidence>
<feature type="binding site" evidence="6 7">
    <location>
        <position position="132"/>
    </location>
    <ligand>
        <name>S-adenosyl-L-methionine</name>
        <dbReference type="ChEBI" id="CHEBI:59789"/>
    </ligand>
</feature>
<evidence type="ECO:0000256" key="7">
    <source>
        <dbReference type="PIRSR" id="PIRSR029256-1"/>
    </source>
</evidence>
<accession>A0A2U1B9I0</accession>
<dbReference type="EC" id="2.1.1.207" evidence="6"/>
<dbReference type="RefSeq" id="WP_116882749.1">
    <property type="nucleotide sequence ID" value="NZ_CABMMC010000059.1"/>
</dbReference>
<dbReference type="PIRSF" id="PIRSF029256">
    <property type="entry name" value="SpoU_TrmH_prd"/>
    <property type="match status" value="1"/>
</dbReference>
<evidence type="ECO:0000256" key="6">
    <source>
        <dbReference type="HAMAP-Rule" id="MF_01885"/>
    </source>
</evidence>
<dbReference type="Gene3D" id="3.40.1280.10">
    <property type="match status" value="1"/>
</dbReference>
<dbReference type="InterPro" id="IPR016914">
    <property type="entry name" value="TrmL"/>
</dbReference>
<keyword evidence="2 6" id="KW-0489">Methyltransferase</keyword>
<feature type="binding site" evidence="6 7">
    <location>
        <position position="80"/>
    </location>
    <ligand>
        <name>S-adenosyl-L-methionine</name>
        <dbReference type="ChEBI" id="CHEBI:59789"/>
    </ligand>
</feature>
<comment type="similarity">
    <text evidence="6">Belongs to the class IV-like SAM-binding methyltransferase superfamily. RNA methyltransferase TrmH family. TrmL subfamily.</text>
</comment>
<reference evidence="9 10" key="1">
    <citation type="submission" date="2018-04" db="EMBL/GenBank/DDBJ databases">
        <title>Genomic Encyclopedia of Type Strains, Phase IV (KMG-IV): sequencing the most valuable type-strain genomes for metagenomic binning, comparative biology and taxonomic classification.</title>
        <authorList>
            <person name="Goeker M."/>
        </authorList>
    </citation>
    <scope>NUCLEOTIDE SEQUENCE [LARGE SCALE GENOMIC DNA]</scope>
    <source>
        <strain evidence="9 10">DSM 14823</strain>
    </source>
</reference>
<comment type="catalytic activity">
    <reaction evidence="6">
        <text>5-carboxymethylaminomethyluridine(34) in tRNA(Leu) + S-adenosyl-L-methionine = 5-carboxymethylaminomethyl-2'-O-methyluridine(34) in tRNA(Leu) + S-adenosyl-L-homocysteine + H(+)</text>
        <dbReference type="Rhea" id="RHEA:43088"/>
        <dbReference type="Rhea" id="RHEA-COMP:10333"/>
        <dbReference type="Rhea" id="RHEA-COMP:10334"/>
        <dbReference type="ChEBI" id="CHEBI:15378"/>
        <dbReference type="ChEBI" id="CHEBI:57856"/>
        <dbReference type="ChEBI" id="CHEBI:59789"/>
        <dbReference type="ChEBI" id="CHEBI:74508"/>
        <dbReference type="ChEBI" id="CHEBI:74511"/>
        <dbReference type="EC" id="2.1.1.207"/>
    </reaction>
</comment>
<dbReference type="InterPro" id="IPR029028">
    <property type="entry name" value="Alpha/beta_knot_MTases"/>
</dbReference>
<gene>
    <name evidence="9" type="ORF">C8D82_10391</name>
</gene>
<keyword evidence="4 6" id="KW-0949">S-adenosyl-L-methionine</keyword>
<proteinExistence type="inferred from homology"/>
<comment type="catalytic activity">
    <reaction evidence="6">
        <text>cytidine(34) in tRNA + S-adenosyl-L-methionine = 2'-O-methylcytidine(34) in tRNA + S-adenosyl-L-homocysteine + H(+)</text>
        <dbReference type="Rhea" id="RHEA:43084"/>
        <dbReference type="Rhea" id="RHEA-COMP:10331"/>
        <dbReference type="Rhea" id="RHEA-COMP:10332"/>
        <dbReference type="ChEBI" id="CHEBI:15378"/>
        <dbReference type="ChEBI" id="CHEBI:57856"/>
        <dbReference type="ChEBI" id="CHEBI:59789"/>
        <dbReference type="ChEBI" id="CHEBI:74495"/>
        <dbReference type="ChEBI" id="CHEBI:82748"/>
        <dbReference type="EC" id="2.1.1.207"/>
    </reaction>
</comment>
<evidence type="ECO:0000256" key="5">
    <source>
        <dbReference type="ARBA" id="ARBA00022694"/>
    </source>
</evidence>
<dbReference type="GO" id="GO:0002130">
    <property type="term" value="P:wobble position ribose methylation"/>
    <property type="evidence" value="ECO:0007669"/>
    <property type="project" value="TreeGrafter"/>
</dbReference>
<dbReference type="InterPro" id="IPR001537">
    <property type="entry name" value="SpoU_MeTrfase"/>
</dbReference>
<dbReference type="SUPFAM" id="SSF75217">
    <property type="entry name" value="alpha/beta knot"/>
    <property type="match status" value="1"/>
</dbReference>
<comment type="subcellular location">
    <subcellularLocation>
        <location evidence="6">Cytoplasm</location>
    </subcellularLocation>
</comment>
<comment type="function">
    <text evidence="6">Could methylate the ribose at the nucleotide 34 wobble position in tRNA.</text>
</comment>
<dbReference type="GO" id="GO:0141102">
    <property type="term" value="F:tRNA (5-carboxymethylaminomethyluridine(34)-2'-O)-methyltransferase activity"/>
    <property type="evidence" value="ECO:0007669"/>
    <property type="project" value="RHEA"/>
</dbReference>
<dbReference type="PANTHER" id="PTHR42971">
    <property type="entry name" value="TRNA (CYTIDINE(34)-2'-O)-METHYLTRANSFERASE"/>
    <property type="match status" value="1"/>
</dbReference>
<protein>
    <recommendedName>
        <fullName evidence="6">Putative tRNA (cytidine(34)-2'-O)-methyltransferase</fullName>
        <ecNumber evidence="6">2.1.1.207</ecNumber>
    </recommendedName>
    <alternativeName>
        <fullName evidence="6">tRNA (cytidine/uridine-2'-O-)-methyltransferase</fullName>
    </alternativeName>
</protein>
<evidence type="ECO:0000313" key="10">
    <source>
        <dbReference type="Proteomes" id="UP000245959"/>
    </source>
</evidence>
<dbReference type="CDD" id="cd18094">
    <property type="entry name" value="SpoU-like_TrmL"/>
    <property type="match status" value="1"/>
</dbReference>
<dbReference type="Proteomes" id="UP000245959">
    <property type="component" value="Unassembled WGS sequence"/>
</dbReference>
<keyword evidence="3 6" id="KW-0808">Transferase</keyword>
<dbReference type="GO" id="GO:0042802">
    <property type="term" value="F:identical protein binding"/>
    <property type="evidence" value="ECO:0007669"/>
    <property type="project" value="UniProtKB-ARBA"/>
</dbReference>
<feature type="domain" description="tRNA/rRNA methyltransferase SpoU type" evidence="8">
    <location>
        <begin position="4"/>
        <end position="144"/>
    </location>
</feature>
<dbReference type="GeneID" id="78294079"/>
<dbReference type="InterPro" id="IPR029026">
    <property type="entry name" value="tRNA_m1G_MTases_N"/>
</dbReference>
<evidence type="ECO:0000256" key="1">
    <source>
        <dbReference type="ARBA" id="ARBA00022490"/>
    </source>
</evidence>
<name>A0A2U1B9I0_9BACT</name>
<dbReference type="FunFam" id="3.40.1280.10:FF:000002">
    <property type="entry name" value="Peptidylprolyl isomerase"/>
    <property type="match status" value="1"/>
</dbReference>
<evidence type="ECO:0000313" key="9">
    <source>
        <dbReference type="EMBL" id="PVY45177.1"/>
    </source>
</evidence>